<organism evidence="1 2">
    <name type="scientific">Rhodocollybia butyracea</name>
    <dbReference type="NCBI Taxonomy" id="206335"/>
    <lineage>
        <taxon>Eukaryota</taxon>
        <taxon>Fungi</taxon>
        <taxon>Dikarya</taxon>
        <taxon>Basidiomycota</taxon>
        <taxon>Agaricomycotina</taxon>
        <taxon>Agaricomycetes</taxon>
        <taxon>Agaricomycetidae</taxon>
        <taxon>Agaricales</taxon>
        <taxon>Marasmiineae</taxon>
        <taxon>Omphalotaceae</taxon>
        <taxon>Rhodocollybia</taxon>
    </lineage>
</organism>
<name>A0A9P5PK02_9AGAR</name>
<dbReference type="InterPro" id="IPR011990">
    <property type="entry name" value="TPR-like_helical_dom_sf"/>
</dbReference>
<evidence type="ECO:0008006" key="3">
    <source>
        <dbReference type="Google" id="ProtNLM"/>
    </source>
</evidence>
<dbReference type="InterPro" id="IPR027417">
    <property type="entry name" value="P-loop_NTPase"/>
</dbReference>
<evidence type="ECO:0000313" key="1">
    <source>
        <dbReference type="EMBL" id="KAF9064612.1"/>
    </source>
</evidence>
<dbReference type="PANTHER" id="PTHR46082">
    <property type="entry name" value="ATP/GTP-BINDING PROTEIN-RELATED"/>
    <property type="match status" value="1"/>
</dbReference>
<proteinExistence type="predicted"/>
<dbReference type="PANTHER" id="PTHR46082:SF11">
    <property type="entry name" value="AAA+ ATPASE DOMAIN-CONTAINING PROTEIN-RELATED"/>
    <property type="match status" value="1"/>
</dbReference>
<dbReference type="AlphaFoldDB" id="A0A9P5PK02"/>
<protein>
    <recommendedName>
        <fullName evidence="3">TPR-like protein</fullName>
    </recommendedName>
</protein>
<dbReference type="SUPFAM" id="SSF52540">
    <property type="entry name" value="P-loop containing nucleoside triphosphate hydrolases"/>
    <property type="match status" value="1"/>
</dbReference>
<keyword evidence="2" id="KW-1185">Reference proteome</keyword>
<dbReference type="Gene3D" id="3.40.50.300">
    <property type="entry name" value="P-loop containing nucleotide triphosphate hydrolases"/>
    <property type="match status" value="1"/>
</dbReference>
<accession>A0A9P5PK02</accession>
<dbReference type="Proteomes" id="UP000772434">
    <property type="component" value="Unassembled WGS sequence"/>
</dbReference>
<dbReference type="SUPFAM" id="SSF48452">
    <property type="entry name" value="TPR-like"/>
    <property type="match status" value="2"/>
</dbReference>
<dbReference type="OrthoDB" id="1658288at2759"/>
<dbReference type="InterPro" id="IPR053137">
    <property type="entry name" value="NLR-like"/>
</dbReference>
<reference evidence="1" key="1">
    <citation type="submission" date="2020-11" db="EMBL/GenBank/DDBJ databases">
        <authorList>
            <consortium name="DOE Joint Genome Institute"/>
            <person name="Ahrendt S."/>
            <person name="Riley R."/>
            <person name="Andreopoulos W."/>
            <person name="Labutti K."/>
            <person name="Pangilinan J."/>
            <person name="Ruiz-Duenas F.J."/>
            <person name="Barrasa J.M."/>
            <person name="Sanchez-Garcia M."/>
            <person name="Camarero S."/>
            <person name="Miyauchi S."/>
            <person name="Serrano A."/>
            <person name="Linde D."/>
            <person name="Babiker R."/>
            <person name="Drula E."/>
            <person name="Ayuso-Fernandez I."/>
            <person name="Pacheco R."/>
            <person name="Padilla G."/>
            <person name="Ferreira P."/>
            <person name="Barriuso J."/>
            <person name="Kellner H."/>
            <person name="Castanera R."/>
            <person name="Alfaro M."/>
            <person name="Ramirez L."/>
            <person name="Pisabarro A.G."/>
            <person name="Kuo A."/>
            <person name="Tritt A."/>
            <person name="Lipzen A."/>
            <person name="He G."/>
            <person name="Yan M."/>
            <person name="Ng V."/>
            <person name="Cullen D."/>
            <person name="Martin F."/>
            <person name="Rosso M.-N."/>
            <person name="Henrissat B."/>
            <person name="Hibbett D."/>
            <person name="Martinez A.T."/>
            <person name="Grigoriev I.V."/>
        </authorList>
    </citation>
    <scope>NUCLEOTIDE SEQUENCE</scope>
    <source>
        <strain evidence="1">AH 40177</strain>
    </source>
</reference>
<dbReference type="EMBL" id="JADNRY010000120">
    <property type="protein sequence ID" value="KAF9064612.1"/>
    <property type="molecule type" value="Genomic_DNA"/>
</dbReference>
<dbReference type="Gene3D" id="1.25.40.10">
    <property type="entry name" value="Tetratricopeptide repeat domain"/>
    <property type="match status" value="2"/>
</dbReference>
<evidence type="ECO:0000313" key="2">
    <source>
        <dbReference type="Proteomes" id="UP000772434"/>
    </source>
</evidence>
<comment type="caution">
    <text evidence="1">The sequence shown here is derived from an EMBL/GenBank/DDBJ whole genome shotgun (WGS) entry which is preliminary data.</text>
</comment>
<sequence>METSALIAQEYSASPAILEGASGFVADRSTFTVVGRDQVTHNWIIQSPNSSIIQPQRNIDSVLRCPPPSKDFVGREKILQKLSRLFSARVIFITCEQPDVMEEIVARIRTWSDFLFITWNANSEDENANPSLDLESYIPYSLHAHVLILSANSGIFAFASSLGCAFTSPSIINRRALREFIERVRKAFINQQRIIPIIARGGTGKTQLSRKFAHEYSSRFSHCWVVDASSESTLAADFKALGNAADVIEDVKEVHQFLESMPEGWLLIFDNADHGVDLNKYIPRCNHGNILITSRDMQILPLSSLDHPFPTLPDLNEQEAIELLLKSSHEEDSHETHVDIVNALGCQALAVVTAGTYVFQHPMCQLRDYLEVFKQKHDALLRYLLKTMASYELTIMAAFRLSYDFLSPPAQALLQICSLFHHLSIPAKLFDHGGSVRLEEVWKLPGEDEEAVISMTDGLRAFMARFTNEADIKASINELARLSLASYSIDELSISFHPIVHHCAQETIVGHNLADVAMFLLSYATPGYGELSNEEYQFQRKLLPHAHHLCDQEASLPAVYIWCREVVTKCSKALSWNCWRRASCNSAWHGQFGRNLHPHGEAEMLGQEVLQLKRAVLGDQHASTLTSMSHLQLTYSDMGRYNEAEVLGKEVLHLRRSLLGGQHPNTLSSMNNLARTYSDLGRHNEAEMLDKEVIQHRITILGKHHPHTLNSMNNLALTYSYTGRHNEAEVLGKEVLQLCINVLGRHHPDTLTSMNNLAVTYSDLGRYNEAAVLEEEVLQLRRIVLGEQHPYTLTSMNNLASTYSDLGRHNEAEVLKKELLQPELSAPPQAAA</sequence>
<dbReference type="Pfam" id="PF13374">
    <property type="entry name" value="TPR_10"/>
    <property type="match status" value="3"/>
</dbReference>
<gene>
    <name evidence="1" type="ORF">BDP27DRAFT_1333358</name>
</gene>
<dbReference type="Pfam" id="PF13424">
    <property type="entry name" value="TPR_12"/>
    <property type="match status" value="1"/>
</dbReference>